<dbReference type="AlphaFoldDB" id="A0A0C2IXP6"/>
<evidence type="ECO:0000313" key="3">
    <source>
        <dbReference type="Proteomes" id="UP000031668"/>
    </source>
</evidence>
<proteinExistence type="predicted"/>
<feature type="chain" id="PRO_5002150887" evidence="1">
    <location>
        <begin position="21"/>
        <end position="263"/>
    </location>
</feature>
<keyword evidence="3" id="KW-1185">Reference proteome</keyword>
<evidence type="ECO:0000256" key="1">
    <source>
        <dbReference type="SAM" id="SignalP"/>
    </source>
</evidence>
<dbReference type="Proteomes" id="UP000031668">
    <property type="component" value="Unassembled WGS sequence"/>
</dbReference>
<reference evidence="2 3" key="1">
    <citation type="journal article" date="2014" name="Genome Biol. Evol.">
        <title>The genome of the myxosporean Thelohanellus kitauei shows adaptations to nutrient acquisition within its fish host.</title>
        <authorList>
            <person name="Yang Y."/>
            <person name="Xiong J."/>
            <person name="Zhou Z."/>
            <person name="Huo F."/>
            <person name="Miao W."/>
            <person name="Ran C."/>
            <person name="Liu Y."/>
            <person name="Zhang J."/>
            <person name="Feng J."/>
            <person name="Wang M."/>
            <person name="Wang M."/>
            <person name="Wang L."/>
            <person name="Yao B."/>
        </authorList>
    </citation>
    <scope>NUCLEOTIDE SEQUENCE [LARGE SCALE GENOMIC DNA]</scope>
    <source>
        <strain evidence="2">Wuqing</strain>
    </source>
</reference>
<sequence length="263" mass="30962">MYQPVALFCGLLIFQISVKSESTEEIVKLQPTYKLETPEETRLVVEYYDKHDLKLCSDAPHHHADRSTIDNLRFWMSYRMRHEYRSIEEDLVRMFEKREIPADARFKLRYEVVSAVVDTTFCDFDEYSNFLKTFDVEKFINANFNGSDKYVKNYIPVTCELKGLWDEYTAAVDAIRSIITPNLEKSYRKISEFIKTISANHIKSAASNDFILIRENEVDSYMLAWTENSFLTLYLLCRVKKSMNAGKFFDLITPLMTVKRHLI</sequence>
<dbReference type="EMBL" id="JWZT01002166">
    <property type="protein sequence ID" value="KII70134.1"/>
    <property type="molecule type" value="Genomic_DNA"/>
</dbReference>
<evidence type="ECO:0000313" key="2">
    <source>
        <dbReference type="EMBL" id="KII70134.1"/>
    </source>
</evidence>
<name>A0A0C2IXP6_THEKT</name>
<comment type="caution">
    <text evidence="2">The sequence shown here is derived from an EMBL/GenBank/DDBJ whole genome shotgun (WGS) entry which is preliminary data.</text>
</comment>
<feature type="signal peptide" evidence="1">
    <location>
        <begin position="1"/>
        <end position="20"/>
    </location>
</feature>
<organism evidence="2 3">
    <name type="scientific">Thelohanellus kitauei</name>
    <name type="common">Myxosporean</name>
    <dbReference type="NCBI Taxonomy" id="669202"/>
    <lineage>
        <taxon>Eukaryota</taxon>
        <taxon>Metazoa</taxon>
        <taxon>Cnidaria</taxon>
        <taxon>Myxozoa</taxon>
        <taxon>Myxosporea</taxon>
        <taxon>Bivalvulida</taxon>
        <taxon>Platysporina</taxon>
        <taxon>Myxobolidae</taxon>
        <taxon>Thelohanellus</taxon>
    </lineage>
</organism>
<accession>A0A0C2IXP6</accession>
<protein>
    <submittedName>
        <fullName evidence="2">Uncharacterized protein</fullName>
    </submittedName>
</protein>
<gene>
    <name evidence="2" type="ORF">RF11_05180</name>
</gene>
<keyword evidence="1" id="KW-0732">Signal</keyword>